<dbReference type="Pfam" id="PF01554">
    <property type="entry name" value="MatE"/>
    <property type="match status" value="1"/>
</dbReference>
<dbReference type="GO" id="GO:0005886">
    <property type="term" value="C:plasma membrane"/>
    <property type="evidence" value="ECO:0007669"/>
    <property type="project" value="TreeGrafter"/>
</dbReference>
<dbReference type="InterPro" id="IPR002528">
    <property type="entry name" value="MATE_fam"/>
</dbReference>
<keyword evidence="1" id="KW-0813">Transport</keyword>
<sequence>MQTQNPPINGWMAELRATFFLAWPLVVAQLAGVALTATDVVMMGWLGPEQLAAGSLATSVFFPLFIGGVGVVSATAPLIAQAIGAKKGRSVRRTVRQGFWLAFIATIIITPLVLQTGDFFLVIGQNPAIAALAQSYLSTAVFMVFP</sequence>
<keyword evidence="2" id="KW-1133">Transmembrane helix</keyword>
<dbReference type="AlphaFoldDB" id="A0A3B0U4D8"/>
<name>A0A3B0U4D8_9ZZZZ</name>
<accession>A0A3B0U4D8</accession>
<gene>
    <name evidence="3" type="ORF">MNBD_ALPHA12-1668</name>
</gene>
<feature type="non-terminal residue" evidence="3">
    <location>
        <position position="146"/>
    </location>
</feature>
<dbReference type="GO" id="GO:0042910">
    <property type="term" value="F:xenobiotic transmembrane transporter activity"/>
    <property type="evidence" value="ECO:0007669"/>
    <property type="project" value="InterPro"/>
</dbReference>
<evidence type="ECO:0000256" key="2">
    <source>
        <dbReference type="SAM" id="Phobius"/>
    </source>
</evidence>
<organism evidence="3">
    <name type="scientific">hydrothermal vent metagenome</name>
    <dbReference type="NCBI Taxonomy" id="652676"/>
    <lineage>
        <taxon>unclassified sequences</taxon>
        <taxon>metagenomes</taxon>
        <taxon>ecological metagenomes</taxon>
    </lineage>
</organism>
<feature type="transmembrane region" description="Helical" evidence="2">
    <location>
        <begin position="99"/>
        <end position="122"/>
    </location>
</feature>
<dbReference type="EMBL" id="UOEO01000167">
    <property type="protein sequence ID" value="VAW21372.1"/>
    <property type="molecule type" value="Genomic_DNA"/>
</dbReference>
<dbReference type="PANTHER" id="PTHR43298:SF2">
    <property type="entry name" value="FMN_FAD EXPORTER YEEO-RELATED"/>
    <property type="match status" value="1"/>
</dbReference>
<evidence type="ECO:0000313" key="3">
    <source>
        <dbReference type="EMBL" id="VAW21372.1"/>
    </source>
</evidence>
<evidence type="ECO:0000256" key="1">
    <source>
        <dbReference type="ARBA" id="ARBA00022448"/>
    </source>
</evidence>
<protein>
    <submittedName>
        <fullName evidence="3">Multidrug and toxin extrusion (MATE) family efflux pump YdhE/NorM, homolog</fullName>
    </submittedName>
</protein>
<feature type="transmembrane region" description="Helical" evidence="2">
    <location>
        <begin position="60"/>
        <end position="79"/>
    </location>
</feature>
<keyword evidence="2" id="KW-0472">Membrane</keyword>
<dbReference type="PANTHER" id="PTHR43298">
    <property type="entry name" value="MULTIDRUG RESISTANCE PROTEIN NORM-RELATED"/>
    <property type="match status" value="1"/>
</dbReference>
<dbReference type="InterPro" id="IPR050222">
    <property type="entry name" value="MATE_MdtK"/>
</dbReference>
<reference evidence="3" key="1">
    <citation type="submission" date="2018-06" db="EMBL/GenBank/DDBJ databases">
        <authorList>
            <person name="Zhirakovskaya E."/>
        </authorList>
    </citation>
    <scope>NUCLEOTIDE SEQUENCE</scope>
</reference>
<keyword evidence="2" id="KW-0812">Transmembrane</keyword>
<dbReference type="GO" id="GO:0015297">
    <property type="term" value="F:antiporter activity"/>
    <property type="evidence" value="ECO:0007669"/>
    <property type="project" value="InterPro"/>
</dbReference>
<proteinExistence type="predicted"/>